<dbReference type="AlphaFoldDB" id="Q21T80"/>
<dbReference type="Pfam" id="PF01063">
    <property type="entry name" value="Aminotran_4"/>
    <property type="match status" value="1"/>
</dbReference>
<dbReference type="SUPFAM" id="SSF56752">
    <property type="entry name" value="D-aminoacid aminotransferase-like PLP-dependent enzymes"/>
    <property type="match status" value="1"/>
</dbReference>
<dbReference type="Gene3D" id="3.60.120.10">
    <property type="entry name" value="Anthranilate synthase"/>
    <property type="match status" value="1"/>
</dbReference>
<dbReference type="EMBL" id="CP000267">
    <property type="protein sequence ID" value="ABD71023.1"/>
    <property type="molecule type" value="Genomic_DNA"/>
</dbReference>
<dbReference type="InterPro" id="IPR005801">
    <property type="entry name" value="ADC_synthase"/>
</dbReference>
<dbReference type="PRINTS" id="PR00095">
    <property type="entry name" value="ANTSNTHASEI"/>
</dbReference>
<feature type="domain" description="Chorismate-utilising enzyme C-terminal" evidence="1">
    <location>
        <begin position="127"/>
        <end position="400"/>
    </location>
</feature>
<dbReference type="InterPro" id="IPR001544">
    <property type="entry name" value="Aminotrans_IV"/>
</dbReference>
<dbReference type="SUPFAM" id="SSF56322">
    <property type="entry name" value="ADC synthase"/>
    <property type="match status" value="1"/>
</dbReference>
<dbReference type="RefSeq" id="WP_011465586.1">
    <property type="nucleotide sequence ID" value="NC_007908.1"/>
</dbReference>
<dbReference type="PANTHER" id="PTHR11236:SF50">
    <property type="entry name" value="AMINODEOXYCHORISMATE SYNTHASE COMPONENT 1"/>
    <property type="match status" value="1"/>
</dbReference>
<accession>Q21T80</accession>
<reference evidence="3" key="1">
    <citation type="submission" date="2006-02" db="EMBL/GenBank/DDBJ databases">
        <title>Complete sequence of chromosome of Rhodoferax ferrireducens DSM 15236.</title>
        <authorList>
            <person name="Copeland A."/>
            <person name="Lucas S."/>
            <person name="Lapidus A."/>
            <person name="Barry K."/>
            <person name="Detter J.C."/>
            <person name="Glavina del Rio T."/>
            <person name="Hammon N."/>
            <person name="Israni S."/>
            <person name="Pitluck S."/>
            <person name="Brettin T."/>
            <person name="Bruce D."/>
            <person name="Han C."/>
            <person name="Tapia R."/>
            <person name="Gilna P."/>
            <person name="Kiss H."/>
            <person name="Schmutz J."/>
            <person name="Larimer F."/>
            <person name="Land M."/>
            <person name="Kyrpides N."/>
            <person name="Ivanova N."/>
            <person name="Richardson P."/>
        </authorList>
    </citation>
    <scope>NUCLEOTIDE SEQUENCE [LARGE SCALE GENOMIC DNA]</scope>
    <source>
        <strain evidence="3">ATCC BAA-621 / DSM 15236 / T118</strain>
    </source>
</reference>
<name>Q21T80_ALBFT</name>
<evidence type="ECO:0000313" key="2">
    <source>
        <dbReference type="EMBL" id="ABD71023.1"/>
    </source>
</evidence>
<gene>
    <name evidence="2" type="ordered locus">Rfer_3314</name>
</gene>
<evidence type="ECO:0000259" key="1">
    <source>
        <dbReference type="Pfam" id="PF00425"/>
    </source>
</evidence>
<keyword evidence="3" id="KW-1185">Reference proteome</keyword>
<dbReference type="KEGG" id="rfr:Rfer_3314"/>
<sequence>MRAFIDFPASLPAAPGGVQSARWSARFEAPLQVLTAWQLHEVPAVLQQVQQQARAGRWCVGELAYEAASAFDAALVTQQACPDWPLARFAVFDRPFPESQTASPPPVAPSAGAAPHPMPEWTLASDFADYATRFERARQAMADGECYQVNLTEALRARWPAADTRDIAAWFERLRAAQPGGYQAWLDWGEQQVLSLSPELFFDWRPDGAEGVLTCQPMKGTAPRHADPRLDAQACSQLRESAKEQAENVMIVDLLRNDMGRIAQPGSVQVSRLFAVQALPTVWQMTSTVCARTRPGVGLPELFAAMFPCGSVTGAPKARAMHWIAALERGPRGVYCGAVGVVRPGGAATFNVPIRTVALQRGSVAPGPPAAPAWHGHFGVGSAITFYAEPLAEWRELAAKTRFLARAAQRFELLETLRLEAGHYWLLEQHLARMAGSAAYFGFEWRPADVQACLDQLLGGREQGVYRVRLTCSSEGQVQAQAFDLQPSPQPVFFNLSAQALESMGREHEFVTHKTTRRQHYETRLRSAPGVFDTLMRNERGELTEFTRGNLALKMAGRWRTPALHCGLLAGTYRADLLARGDLTEEVLTLADLQGAEEVAFFNSVRGWLVARLVA</sequence>
<protein>
    <submittedName>
        <fullName evidence="2">Anthranilate synthase component I and chorismate binding protein</fullName>
    </submittedName>
</protein>
<proteinExistence type="predicted"/>
<dbReference type="eggNOG" id="COG0115">
    <property type="taxonomic scope" value="Bacteria"/>
</dbReference>
<evidence type="ECO:0000313" key="3">
    <source>
        <dbReference type="Proteomes" id="UP000008332"/>
    </source>
</evidence>
<dbReference type="InterPro" id="IPR015890">
    <property type="entry name" value="Chorismate_C"/>
</dbReference>
<dbReference type="Pfam" id="PF00425">
    <property type="entry name" value="Chorismate_bind"/>
    <property type="match status" value="1"/>
</dbReference>
<dbReference type="InterPro" id="IPR019999">
    <property type="entry name" value="Anth_synth_I-like"/>
</dbReference>
<dbReference type="HOGENOM" id="CLU_006493_6_2_4"/>
<dbReference type="PANTHER" id="PTHR11236">
    <property type="entry name" value="AMINOBENZOATE/ANTHRANILATE SYNTHASE"/>
    <property type="match status" value="1"/>
</dbReference>
<dbReference type="Proteomes" id="UP000008332">
    <property type="component" value="Chromosome"/>
</dbReference>
<dbReference type="GO" id="GO:0000162">
    <property type="term" value="P:L-tryptophan biosynthetic process"/>
    <property type="evidence" value="ECO:0007669"/>
    <property type="project" value="TreeGrafter"/>
</dbReference>
<dbReference type="GO" id="GO:0046820">
    <property type="term" value="F:4-amino-4-deoxychorismate synthase activity"/>
    <property type="evidence" value="ECO:0007669"/>
    <property type="project" value="TreeGrafter"/>
</dbReference>
<dbReference type="InterPro" id="IPR036038">
    <property type="entry name" value="Aminotransferase-like"/>
</dbReference>
<dbReference type="InterPro" id="IPR043132">
    <property type="entry name" value="BCAT-like_C"/>
</dbReference>
<dbReference type="STRING" id="338969.Rfer_3314"/>
<dbReference type="Gene3D" id="3.30.470.10">
    <property type="match status" value="1"/>
</dbReference>
<dbReference type="InterPro" id="IPR043131">
    <property type="entry name" value="BCAT-like_N"/>
</dbReference>
<organism evidence="2 3">
    <name type="scientific">Albidiferax ferrireducens (strain ATCC BAA-621 / DSM 15236 / T118)</name>
    <name type="common">Rhodoferax ferrireducens</name>
    <dbReference type="NCBI Taxonomy" id="338969"/>
    <lineage>
        <taxon>Bacteria</taxon>
        <taxon>Pseudomonadati</taxon>
        <taxon>Pseudomonadota</taxon>
        <taxon>Betaproteobacteria</taxon>
        <taxon>Burkholderiales</taxon>
        <taxon>Comamonadaceae</taxon>
        <taxon>Rhodoferax</taxon>
    </lineage>
</organism>
<dbReference type="eggNOG" id="COG0147">
    <property type="taxonomic scope" value="Bacteria"/>
</dbReference>
<dbReference type="Gene3D" id="3.20.10.10">
    <property type="entry name" value="D-amino Acid Aminotransferase, subunit A, domain 2"/>
    <property type="match status" value="1"/>
</dbReference>